<gene>
    <name evidence="2" type="ORF">Pla133_44010</name>
</gene>
<sequence length="136" mass="14954">MLARRADDAYPLRYSEEALATPAAIGAREVTPNFGSRTLMRPPQDERRPGAGAHRRRSEHRRDGIVILVLGPGRDRGRAHSAVPSVAAPTWQATQIGDLESEVRQQRPQDFDLRSLSIEQGDAVHPCRGAQAGQLE</sequence>
<accession>A0A518BQN4</accession>
<dbReference type="EMBL" id="CP036287">
    <property type="protein sequence ID" value="QDU69282.1"/>
    <property type="molecule type" value="Genomic_DNA"/>
</dbReference>
<feature type="region of interest" description="Disordered" evidence="1">
    <location>
        <begin position="75"/>
        <end position="136"/>
    </location>
</feature>
<feature type="region of interest" description="Disordered" evidence="1">
    <location>
        <begin position="29"/>
        <end position="63"/>
    </location>
</feature>
<name>A0A518BQN4_9BACT</name>
<dbReference type="KEGG" id="pbap:Pla133_44010"/>
<evidence type="ECO:0000313" key="2">
    <source>
        <dbReference type="EMBL" id="QDU69282.1"/>
    </source>
</evidence>
<organism evidence="2 3">
    <name type="scientific">Engelhardtia mirabilis</name>
    <dbReference type="NCBI Taxonomy" id="2528011"/>
    <lineage>
        <taxon>Bacteria</taxon>
        <taxon>Pseudomonadati</taxon>
        <taxon>Planctomycetota</taxon>
        <taxon>Planctomycetia</taxon>
        <taxon>Planctomycetia incertae sedis</taxon>
        <taxon>Engelhardtia</taxon>
    </lineage>
</organism>
<keyword evidence="3" id="KW-1185">Reference proteome</keyword>
<protein>
    <submittedName>
        <fullName evidence="2">Uncharacterized protein</fullName>
    </submittedName>
</protein>
<dbReference type="AlphaFoldDB" id="A0A518BQN4"/>
<feature type="compositionally biased region" description="Basic and acidic residues" evidence="1">
    <location>
        <begin position="101"/>
        <end position="113"/>
    </location>
</feature>
<dbReference type="Proteomes" id="UP000316921">
    <property type="component" value="Chromosome"/>
</dbReference>
<evidence type="ECO:0000313" key="3">
    <source>
        <dbReference type="Proteomes" id="UP000316921"/>
    </source>
</evidence>
<reference evidence="2 3" key="1">
    <citation type="submission" date="2019-02" db="EMBL/GenBank/DDBJ databases">
        <title>Deep-cultivation of Planctomycetes and their phenomic and genomic characterization uncovers novel biology.</title>
        <authorList>
            <person name="Wiegand S."/>
            <person name="Jogler M."/>
            <person name="Boedeker C."/>
            <person name="Pinto D."/>
            <person name="Vollmers J."/>
            <person name="Rivas-Marin E."/>
            <person name="Kohn T."/>
            <person name="Peeters S.H."/>
            <person name="Heuer A."/>
            <person name="Rast P."/>
            <person name="Oberbeckmann S."/>
            <person name="Bunk B."/>
            <person name="Jeske O."/>
            <person name="Meyerdierks A."/>
            <person name="Storesund J.E."/>
            <person name="Kallscheuer N."/>
            <person name="Luecker S."/>
            <person name="Lage O.M."/>
            <person name="Pohl T."/>
            <person name="Merkel B.J."/>
            <person name="Hornburger P."/>
            <person name="Mueller R.-W."/>
            <person name="Bruemmer F."/>
            <person name="Labrenz M."/>
            <person name="Spormann A.M."/>
            <person name="Op den Camp H."/>
            <person name="Overmann J."/>
            <person name="Amann R."/>
            <person name="Jetten M.S.M."/>
            <person name="Mascher T."/>
            <person name="Medema M.H."/>
            <person name="Devos D.P."/>
            <person name="Kaster A.-K."/>
            <person name="Ovreas L."/>
            <person name="Rohde M."/>
            <person name="Galperin M.Y."/>
            <person name="Jogler C."/>
        </authorList>
    </citation>
    <scope>NUCLEOTIDE SEQUENCE [LARGE SCALE GENOMIC DNA]</scope>
    <source>
        <strain evidence="2 3">Pla133</strain>
    </source>
</reference>
<proteinExistence type="predicted"/>
<evidence type="ECO:0000256" key="1">
    <source>
        <dbReference type="SAM" id="MobiDB-lite"/>
    </source>
</evidence>